<dbReference type="eggNOG" id="COG0457">
    <property type="taxonomic scope" value="Bacteria"/>
</dbReference>
<evidence type="ECO:0000259" key="5">
    <source>
        <dbReference type="Pfam" id="PF24604"/>
    </source>
</evidence>
<feature type="transmembrane region" description="Helical" evidence="4">
    <location>
        <begin position="9"/>
        <end position="29"/>
    </location>
</feature>
<dbReference type="Proteomes" id="UP000013165">
    <property type="component" value="Unassembled WGS sequence"/>
</dbReference>
<keyword evidence="4" id="KW-0472">Membrane</keyword>
<name>N6VZ91_9GAMM</name>
<comment type="caution">
    <text evidence="6">The sequence shown here is derived from an EMBL/GenBank/DDBJ whole genome shotgun (WGS) entry which is preliminary data.</text>
</comment>
<dbReference type="InterPro" id="IPR057306">
    <property type="entry name" value="B-barrel_PelB_C"/>
</dbReference>
<evidence type="ECO:0000256" key="1">
    <source>
        <dbReference type="ARBA" id="ARBA00022737"/>
    </source>
</evidence>
<dbReference type="EMBL" id="APLQ01000011">
    <property type="protein sequence ID" value="ENO15605.1"/>
    <property type="molecule type" value="Genomic_DNA"/>
</dbReference>
<dbReference type="InterPro" id="IPR011990">
    <property type="entry name" value="TPR-like_helical_dom_sf"/>
</dbReference>
<gene>
    <name evidence="6" type="ORF">J057_09641</name>
</gene>
<keyword evidence="4" id="KW-1133">Transmembrane helix</keyword>
<dbReference type="AlphaFoldDB" id="N6VZ91"/>
<evidence type="ECO:0000313" key="7">
    <source>
        <dbReference type="Proteomes" id="UP000013165"/>
    </source>
</evidence>
<evidence type="ECO:0000256" key="3">
    <source>
        <dbReference type="PROSITE-ProRule" id="PRU00339"/>
    </source>
</evidence>
<dbReference type="OrthoDB" id="8565469at2"/>
<dbReference type="PANTHER" id="PTHR45586:SF1">
    <property type="entry name" value="LIPOPOLYSACCHARIDE ASSEMBLY PROTEIN B"/>
    <property type="match status" value="1"/>
</dbReference>
<keyword evidence="1" id="KW-0677">Repeat</keyword>
<dbReference type="SMART" id="SM00028">
    <property type="entry name" value="TPR"/>
    <property type="match status" value="2"/>
</dbReference>
<reference evidence="6 7" key="1">
    <citation type="journal article" date="2013" name="Genome Announc.">
        <title>Genome Sequence of the Polycyclic Aromatic Hydrocarbon-Degrading Bacterium Strain Marinobacter nanhaiticus D15-8WT.</title>
        <authorList>
            <person name="Cui Z."/>
            <person name="Gao W."/>
            <person name="Li Q."/>
            <person name="Xu G."/>
            <person name="Zheng L."/>
        </authorList>
    </citation>
    <scope>NUCLEOTIDE SEQUENCE [LARGE SCALE GENOMIC DNA]</scope>
    <source>
        <strain evidence="6 7">D15-8W</strain>
    </source>
</reference>
<organism evidence="6 7">
    <name type="scientific">Marinobacter nanhaiticus D15-8W</name>
    <dbReference type="NCBI Taxonomy" id="626887"/>
    <lineage>
        <taxon>Bacteria</taxon>
        <taxon>Pseudomonadati</taxon>
        <taxon>Pseudomonadota</taxon>
        <taxon>Gammaproteobacteria</taxon>
        <taxon>Pseudomonadales</taxon>
        <taxon>Marinobacteraceae</taxon>
        <taxon>Marinobacter</taxon>
    </lineage>
</organism>
<evidence type="ECO:0000256" key="4">
    <source>
        <dbReference type="SAM" id="Phobius"/>
    </source>
</evidence>
<dbReference type="eggNOG" id="COG3063">
    <property type="taxonomic scope" value="Bacteria"/>
</dbReference>
<accession>N6VZ91</accession>
<dbReference type="InterPro" id="IPR019734">
    <property type="entry name" value="TPR_rpt"/>
</dbReference>
<proteinExistence type="predicted"/>
<keyword evidence="2 3" id="KW-0802">TPR repeat</keyword>
<feature type="repeat" description="TPR" evidence="3">
    <location>
        <begin position="588"/>
        <end position="621"/>
    </location>
</feature>
<dbReference type="RefSeq" id="WP_004579901.1">
    <property type="nucleotide sequence ID" value="NZ_AP028878.1"/>
</dbReference>
<dbReference type="PANTHER" id="PTHR45586">
    <property type="entry name" value="TPR REPEAT-CONTAINING PROTEIN PA4667"/>
    <property type="match status" value="1"/>
</dbReference>
<sequence>MARKREKFFNLPSLLVIGVLVSLALYILFPRQAAFEDINYLENPDALSIAYLRVLVRADPDNAALRINLARMLRRTSQPQAALQALEPLLGQEDVPSLAMEEYLKLLEQRVHAATSDEARDEARRTLFAQAIKVPGQAYSFDRQISLLGPLLDALRPTQSDHVLQMLQGEAEQPRQKLALARQLATLREAQGAPAQAAEALEAQLPLASDKQLGELVDEVLRLELASGHPAKALDTFRKYIADQEMTEAELEQGIRLSRFAGAPDDGRRWLGRLAAKRPDDLKLQRELLTSQLANNRVDQALTTIRRLQRHPGQLSREDHQRIAQVLEWNNRPEEALPVWLELYRETDDALAFERARALAQALFDTQATETLLRLSEQRGQLSPADYETLANTRIRDGRTDDALAVLERGLQQHPDSERLQTRQLDLLLNTRDFQGAIDVLEARERLSGGQQLELANLYWRTRRPEQAFERLDFDAEDPAIDAERRALRLRLGTYLGRVDQIRADYQALMADVDNASPELQEQLLSLAVVFEDFATASRLSTLRYETTGVPRYLAYRAEYQAAMENWAALEDTLDQWLAVEPTTERSPRYWMLRALAHHQQGEIIAANQAYRRAYRLQPEDRDVLTGWAWLQMSDVDQFRDTLPHLLAHLSQEPDTETYPVLAYGYSALGEAWQARQWFLRGLPRHRDEPDWIWSTANILEQTGNPSAAMALLAELDPQDFSNPDTRAAVYRSRGLDRQARQLLLRPITADADNPAQLRRALGNQAQTDDNALLAETWYARSGLTDASPLYATPESREEQATRLNRQLDTLESPQTGEAARQRLRDTVYLHQQFPRSIQLGSDWQDLGNFRVHRASANGLYAVEHFTLEGELRSLDASGSGRLLQKPEHATEAGVAITIPGNGLDVTVGAEQLARPDGYDTAWQLETRWQPADRWSVSLGLGRNERAPDSAESWWLVGRDREYLGASYSPWSRLSLYAEVAALHHHSEDGDNLGDGHSASLTSSYTLWREDPAFTLSAGYQRQSLDLTTQLPASVQADLDTPLEPASLLTEDYERLGIAARWNHGEPHARYRTAPSPRAFLEIGGGYVLSTETPEIGIGAGVGWTLFGDDELALSGRWTSEGLDGSGRADLNLTYTIFPGR</sequence>
<dbReference type="PROSITE" id="PS50005">
    <property type="entry name" value="TPR"/>
    <property type="match status" value="1"/>
</dbReference>
<protein>
    <recommendedName>
        <fullName evidence="5">PelB C-terminal domain-containing protein</fullName>
    </recommendedName>
</protein>
<dbReference type="Pfam" id="PF13429">
    <property type="entry name" value="TPR_15"/>
    <property type="match status" value="1"/>
</dbReference>
<dbReference type="SUPFAM" id="SSF48452">
    <property type="entry name" value="TPR-like"/>
    <property type="match status" value="2"/>
</dbReference>
<dbReference type="SUPFAM" id="SSF56935">
    <property type="entry name" value="Porins"/>
    <property type="match status" value="1"/>
</dbReference>
<dbReference type="Gene3D" id="1.25.40.10">
    <property type="entry name" value="Tetratricopeptide repeat domain"/>
    <property type="match status" value="2"/>
</dbReference>
<feature type="domain" description="PelB C-terminal" evidence="5">
    <location>
        <begin position="832"/>
        <end position="1138"/>
    </location>
</feature>
<dbReference type="InterPro" id="IPR051012">
    <property type="entry name" value="CellSynth/LPSAsmb/PSIAsmb"/>
</dbReference>
<keyword evidence="7" id="KW-1185">Reference proteome</keyword>
<evidence type="ECO:0000256" key="2">
    <source>
        <dbReference type="ARBA" id="ARBA00022803"/>
    </source>
</evidence>
<dbReference type="HOGENOM" id="CLU_277693_0_0_6"/>
<keyword evidence="4" id="KW-0812">Transmembrane</keyword>
<dbReference type="STRING" id="626887.J057_09641"/>
<dbReference type="PATRIC" id="fig|626887.3.peg.1935"/>
<dbReference type="Pfam" id="PF24604">
    <property type="entry name" value="B-barrel_PelB_C"/>
    <property type="match status" value="1"/>
</dbReference>
<evidence type="ECO:0000313" key="6">
    <source>
        <dbReference type="EMBL" id="ENO15605.1"/>
    </source>
</evidence>